<feature type="region of interest" description="Disordered" evidence="1">
    <location>
        <begin position="396"/>
        <end position="416"/>
    </location>
</feature>
<evidence type="ECO:0000313" key="3">
    <source>
        <dbReference type="Proteomes" id="UP000799536"/>
    </source>
</evidence>
<protein>
    <submittedName>
        <fullName evidence="2">Uncharacterized protein</fullName>
    </submittedName>
</protein>
<feature type="compositionally biased region" description="Polar residues" evidence="1">
    <location>
        <begin position="239"/>
        <end position="269"/>
    </location>
</feature>
<dbReference type="AlphaFoldDB" id="A0A9P4MNA0"/>
<feature type="region of interest" description="Disordered" evidence="1">
    <location>
        <begin position="98"/>
        <end position="119"/>
    </location>
</feature>
<reference evidence="2" key="1">
    <citation type="journal article" date="2020" name="Stud. Mycol.">
        <title>101 Dothideomycetes genomes: a test case for predicting lifestyles and emergence of pathogens.</title>
        <authorList>
            <person name="Haridas S."/>
            <person name="Albert R."/>
            <person name="Binder M."/>
            <person name="Bloem J."/>
            <person name="Labutti K."/>
            <person name="Salamov A."/>
            <person name="Andreopoulos B."/>
            <person name="Baker S."/>
            <person name="Barry K."/>
            <person name="Bills G."/>
            <person name="Bluhm B."/>
            <person name="Cannon C."/>
            <person name="Castanera R."/>
            <person name="Culley D."/>
            <person name="Daum C."/>
            <person name="Ezra D."/>
            <person name="Gonzalez J."/>
            <person name="Henrissat B."/>
            <person name="Kuo A."/>
            <person name="Liang C."/>
            <person name="Lipzen A."/>
            <person name="Lutzoni F."/>
            <person name="Magnuson J."/>
            <person name="Mondo S."/>
            <person name="Nolan M."/>
            <person name="Ohm R."/>
            <person name="Pangilinan J."/>
            <person name="Park H.-J."/>
            <person name="Ramirez L."/>
            <person name="Alfaro M."/>
            <person name="Sun H."/>
            <person name="Tritt A."/>
            <person name="Yoshinaga Y."/>
            <person name="Zwiers L.-H."/>
            <person name="Turgeon B."/>
            <person name="Goodwin S."/>
            <person name="Spatafora J."/>
            <person name="Crous P."/>
            <person name="Grigoriev I."/>
        </authorList>
    </citation>
    <scope>NUCLEOTIDE SEQUENCE</scope>
    <source>
        <strain evidence="2">ATCC 74209</strain>
    </source>
</reference>
<sequence>MAMRSGREPSTPWLAMTFGCCASPDNYENDERAVPSQSSNEMLICYDQPQLIPQPRAEPEYPRPSTSHSMVRHVSQWVEVGRDFASRASTRTSIATISKPRKSHTMARPSISRPTDFRRFDGVNDVENMLEEAPMPTRRRRSFRPLELSIYQADGRLSPLPDFTNPEWSALPAELEMPEMALVRDRDSRTNSVASISTSTYLIQRKPISTASRRSSIQSCTSASLPVSIHLLQKEDQPQSRPDSLINPSIHRSSTQKLMSHLSSPSPSRARSHTSPAPSALLSPPISTRGSLRRSAPRTDIDEAIRELNTIVEERRADAYRSANQSPAFTNRPPPSPSHHVPLIAPSLRLHVRSETLSDIGSAFSVPLAHKPLPTLPMAPRGGTKLRLLEVPERSMPGPLNSNPITPPTPTVPSSSISRLGAWLKRSIPSTPTTPSFRKSTTLQLQPSIPATPFYQCATTPSVPAIPFQITETEGTASRPSTAGSRTLAHVRQDSNDTATLLCSSYPSTPSLTSRAASFDIASPQTPGTIKTIKSYKSVEKLKGNGKVRRVPKMLDLSKDKEIEAGLSGLHPAERGFRSPAWDALKGMDIPISPDVVSGASPVAPVGVAF</sequence>
<gene>
    <name evidence="2" type="ORF">GQ43DRAFT_444817</name>
</gene>
<name>A0A9P4MNA0_9PLEO</name>
<dbReference type="PROSITE" id="PS51257">
    <property type="entry name" value="PROKAR_LIPOPROTEIN"/>
    <property type="match status" value="1"/>
</dbReference>
<proteinExistence type="predicted"/>
<keyword evidence="3" id="KW-1185">Reference proteome</keyword>
<dbReference type="EMBL" id="ML994326">
    <property type="protein sequence ID" value="KAF2196777.1"/>
    <property type="molecule type" value="Genomic_DNA"/>
</dbReference>
<comment type="caution">
    <text evidence="2">The sequence shown here is derived from an EMBL/GenBank/DDBJ whole genome shotgun (WGS) entry which is preliminary data.</text>
</comment>
<accession>A0A9P4MNA0</accession>
<dbReference type="OrthoDB" id="3595619at2759"/>
<organism evidence="2 3">
    <name type="scientific">Delitschia confertaspora ATCC 74209</name>
    <dbReference type="NCBI Taxonomy" id="1513339"/>
    <lineage>
        <taxon>Eukaryota</taxon>
        <taxon>Fungi</taxon>
        <taxon>Dikarya</taxon>
        <taxon>Ascomycota</taxon>
        <taxon>Pezizomycotina</taxon>
        <taxon>Dothideomycetes</taxon>
        <taxon>Pleosporomycetidae</taxon>
        <taxon>Pleosporales</taxon>
        <taxon>Delitschiaceae</taxon>
        <taxon>Delitschia</taxon>
    </lineage>
</organism>
<dbReference type="Proteomes" id="UP000799536">
    <property type="component" value="Unassembled WGS sequence"/>
</dbReference>
<feature type="region of interest" description="Disordered" evidence="1">
    <location>
        <begin position="234"/>
        <end position="301"/>
    </location>
</feature>
<evidence type="ECO:0000313" key="2">
    <source>
        <dbReference type="EMBL" id="KAF2196777.1"/>
    </source>
</evidence>
<evidence type="ECO:0000256" key="1">
    <source>
        <dbReference type="SAM" id="MobiDB-lite"/>
    </source>
</evidence>
<feature type="compositionally biased region" description="Low complexity" evidence="1">
    <location>
        <begin position="275"/>
        <end position="287"/>
    </location>
</feature>